<dbReference type="NCBIfam" id="TIGR00043">
    <property type="entry name" value="rRNA maturation RNase YbeY"/>
    <property type="match status" value="1"/>
</dbReference>
<comment type="similarity">
    <text evidence="1 8">Belongs to the endoribonuclease YbeY family.</text>
</comment>
<comment type="function">
    <text evidence="8">Single strand-specific metallo-endoribonuclease involved in late-stage 70S ribosome quality control and in maturation of the 3' terminus of the 16S rRNA.</text>
</comment>
<keyword evidence="8" id="KW-0698">rRNA processing</keyword>
<gene>
    <name evidence="8 9" type="primary">ybeY</name>
    <name evidence="9" type="ORF">F0M18_12935</name>
</gene>
<dbReference type="RefSeq" id="WP_149611874.1">
    <property type="nucleotide sequence ID" value="NZ_VTUX01000006.1"/>
</dbReference>
<organism evidence="9 10">
    <name type="scientific">Pseudohalioglobus sediminis</name>
    <dbReference type="NCBI Taxonomy" id="2606449"/>
    <lineage>
        <taxon>Bacteria</taxon>
        <taxon>Pseudomonadati</taxon>
        <taxon>Pseudomonadota</taxon>
        <taxon>Gammaproteobacteria</taxon>
        <taxon>Cellvibrionales</taxon>
        <taxon>Halieaceae</taxon>
        <taxon>Pseudohalioglobus</taxon>
    </lineage>
</organism>
<keyword evidence="3 8" id="KW-0540">Nuclease</keyword>
<keyword evidence="8" id="KW-0963">Cytoplasm</keyword>
<evidence type="ECO:0000256" key="5">
    <source>
        <dbReference type="ARBA" id="ARBA00022759"/>
    </source>
</evidence>
<comment type="cofactor">
    <cofactor evidence="8">
        <name>Zn(2+)</name>
        <dbReference type="ChEBI" id="CHEBI:29105"/>
    </cofactor>
    <text evidence="8">Binds 1 zinc ion.</text>
</comment>
<evidence type="ECO:0000256" key="3">
    <source>
        <dbReference type="ARBA" id="ARBA00022722"/>
    </source>
</evidence>
<keyword evidence="5 8" id="KW-0255">Endonuclease</keyword>
<dbReference type="SUPFAM" id="SSF55486">
    <property type="entry name" value="Metalloproteases ('zincins'), catalytic domain"/>
    <property type="match status" value="1"/>
</dbReference>
<dbReference type="EMBL" id="VTUX01000006">
    <property type="protein sequence ID" value="KAA1189973.1"/>
    <property type="molecule type" value="Genomic_DNA"/>
</dbReference>
<name>A0A5B0WSS2_9GAMM</name>
<dbReference type="Proteomes" id="UP000323708">
    <property type="component" value="Unassembled WGS sequence"/>
</dbReference>
<keyword evidence="4 8" id="KW-0479">Metal-binding</keyword>
<evidence type="ECO:0000256" key="2">
    <source>
        <dbReference type="ARBA" id="ARBA00022517"/>
    </source>
</evidence>
<dbReference type="PANTHER" id="PTHR46986">
    <property type="entry name" value="ENDORIBONUCLEASE YBEY, CHLOROPLASTIC"/>
    <property type="match status" value="1"/>
</dbReference>
<dbReference type="Gene3D" id="3.40.390.30">
    <property type="entry name" value="Metalloproteases ('zincins'), catalytic domain"/>
    <property type="match status" value="1"/>
</dbReference>
<sequence>MTLQLDIQRASSETTPDDEQLLNWIGAALSACHQAAPAEGGDAGPEISLRLVDRTEMSALNQQYRGKQGPTNVLSFPVDFPADLHIPLLGDIIICAPVVRDEARAQGKPLHAHWAHMAIHGTLHLLGYDHIEAEEAKAMEALETEILGTLGIPCPYLDAHNKEHARA</sequence>
<dbReference type="GO" id="GO:0004222">
    <property type="term" value="F:metalloendopeptidase activity"/>
    <property type="evidence" value="ECO:0007669"/>
    <property type="project" value="InterPro"/>
</dbReference>
<evidence type="ECO:0000256" key="4">
    <source>
        <dbReference type="ARBA" id="ARBA00022723"/>
    </source>
</evidence>
<comment type="subcellular location">
    <subcellularLocation>
        <location evidence="8">Cytoplasm</location>
    </subcellularLocation>
</comment>
<dbReference type="GO" id="GO:0008270">
    <property type="term" value="F:zinc ion binding"/>
    <property type="evidence" value="ECO:0007669"/>
    <property type="project" value="UniProtKB-UniRule"/>
</dbReference>
<dbReference type="InterPro" id="IPR020549">
    <property type="entry name" value="YbeY_CS"/>
</dbReference>
<dbReference type="PROSITE" id="PS01306">
    <property type="entry name" value="UPF0054"/>
    <property type="match status" value="1"/>
</dbReference>
<dbReference type="PANTHER" id="PTHR46986:SF1">
    <property type="entry name" value="ENDORIBONUCLEASE YBEY, CHLOROPLASTIC"/>
    <property type="match status" value="1"/>
</dbReference>
<dbReference type="InterPro" id="IPR023091">
    <property type="entry name" value="MetalPrtase_cat_dom_sf_prd"/>
</dbReference>
<dbReference type="GO" id="GO:0006364">
    <property type="term" value="P:rRNA processing"/>
    <property type="evidence" value="ECO:0007669"/>
    <property type="project" value="UniProtKB-UniRule"/>
</dbReference>
<accession>A0A5B0WSS2</accession>
<dbReference type="HAMAP" id="MF_00009">
    <property type="entry name" value="Endoribonucl_YbeY"/>
    <property type="match status" value="1"/>
</dbReference>
<keyword evidence="10" id="KW-1185">Reference proteome</keyword>
<evidence type="ECO:0000313" key="9">
    <source>
        <dbReference type="EMBL" id="KAA1189973.1"/>
    </source>
</evidence>
<protein>
    <recommendedName>
        <fullName evidence="8">Endoribonuclease YbeY</fullName>
        <ecNumber evidence="8">3.1.-.-</ecNumber>
    </recommendedName>
</protein>
<keyword evidence="2 8" id="KW-0690">Ribosome biogenesis</keyword>
<keyword evidence="6 8" id="KW-0378">Hydrolase</keyword>
<dbReference type="GO" id="GO:0005737">
    <property type="term" value="C:cytoplasm"/>
    <property type="evidence" value="ECO:0007669"/>
    <property type="project" value="UniProtKB-SubCell"/>
</dbReference>
<evidence type="ECO:0000256" key="7">
    <source>
        <dbReference type="ARBA" id="ARBA00022833"/>
    </source>
</evidence>
<feature type="binding site" evidence="8">
    <location>
        <position position="120"/>
    </location>
    <ligand>
        <name>Zn(2+)</name>
        <dbReference type="ChEBI" id="CHEBI:29105"/>
        <note>catalytic</note>
    </ligand>
</feature>
<comment type="caution">
    <text evidence="9">The sequence shown here is derived from an EMBL/GenBank/DDBJ whole genome shotgun (WGS) entry which is preliminary data.</text>
</comment>
<dbReference type="EC" id="3.1.-.-" evidence="8"/>
<dbReference type="InterPro" id="IPR002036">
    <property type="entry name" value="YbeY"/>
</dbReference>
<evidence type="ECO:0000256" key="1">
    <source>
        <dbReference type="ARBA" id="ARBA00010875"/>
    </source>
</evidence>
<dbReference type="AlphaFoldDB" id="A0A5B0WSS2"/>
<evidence type="ECO:0000256" key="6">
    <source>
        <dbReference type="ARBA" id="ARBA00022801"/>
    </source>
</evidence>
<keyword evidence="7 8" id="KW-0862">Zinc</keyword>
<dbReference type="Pfam" id="PF02130">
    <property type="entry name" value="YbeY"/>
    <property type="match status" value="1"/>
</dbReference>
<evidence type="ECO:0000313" key="10">
    <source>
        <dbReference type="Proteomes" id="UP000323708"/>
    </source>
</evidence>
<feature type="binding site" evidence="8">
    <location>
        <position position="130"/>
    </location>
    <ligand>
        <name>Zn(2+)</name>
        <dbReference type="ChEBI" id="CHEBI:29105"/>
        <note>catalytic</note>
    </ligand>
</feature>
<reference evidence="9 10" key="1">
    <citation type="submission" date="2019-09" db="EMBL/GenBank/DDBJ databases">
        <authorList>
            <person name="Chen X.-Y."/>
        </authorList>
    </citation>
    <scope>NUCLEOTIDE SEQUENCE [LARGE SCALE GENOMIC DNA]</scope>
    <source>
        <strain evidence="9 10">NY5</strain>
    </source>
</reference>
<dbReference type="GO" id="GO:0004521">
    <property type="term" value="F:RNA endonuclease activity"/>
    <property type="evidence" value="ECO:0007669"/>
    <property type="project" value="UniProtKB-UniRule"/>
</dbReference>
<feature type="binding site" evidence="8">
    <location>
        <position position="124"/>
    </location>
    <ligand>
        <name>Zn(2+)</name>
        <dbReference type="ChEBI" id="CHEBI:29105"/>
        <note>catalytic</note>
    </ligand>
</feature>
<proteinExistence type="inferred from homology"/>
<evidence type="ECO:0000256" key="8">
    <source>
        <dbReference type="HAMAP-Rule" id="MF_00009"/>
    </source>
</evidence>